<dbReference type="HOGENOM" id="CLU_1694427_0_0_14"/>
<keyword evidence="1" id="KW-1133">Transmembrane helix</keyword>
<dbReference type="Proteomes" id="UP000013964">
    <property type="component" value="Chromosome"/>
</dbReference>
<protein>
    <submittedName>
        <fullName evidence="2">Uncharacterized protein</fullName>
    </submittedName>
</protein>
<dbReference type="OrthoDB" id="9839971at2"/>
<dbReference type="PATRIC" id="fig|1276227.3.peg.883"/>
<dbReference type="STRING" id="1276227.SCHRY_v1c08760"/>
<reference evidence="2 3" key="1">
    <citation type="journal article" date="2013" name="Genome Biol. Evol.">
        <title>Complete genomes of two dipteran-associated spiroplasmas provided insights into the origin, dynamics, and impacts of viral invasion in spiroplasma.</title>
        <authorList>
            <person name="Ku C."/>
            <person name="Lo W.S."/>
            <person name="Chen L.L."/>
            <person name="Kuo C.H."/>
        </authorList>
    </citation>
    <scope>NUCLEOTIDE SEQUENCE [LARGE SCALE GENOMIC DNA]</scope>
    <source>
        <strain evidence="2 3">DF-1</strain>
    </source>
</reference>
<sequence>MKTFQRSFIIKINSKKIVIWILVFIFIICGGALSYYIYQKIVIENNKPSLKIVKKPEPSVKPKQPNDNYDPYHLNLKFPNEKALIKYSNQQYFIINQAFKISFLGQWIKTYPIVDQNKSFLGFKFSNEAIGLSKTISIYHYSLDYQPFLIWKIYL</sequence>
<evidence type="ECO:0000256" key="1">
    <source>
        <dbReference type="SAM" id="Phobius"/>
    </source>
</evidence>
<keyword evidence="1" id="KW-0472">Membrane</keyword>
<evidence type="ECO:0000313" key="3">
    <source>
        <dbReference type="Proteomes" id="UP000013964"/>
    </source>
</evidence>
<name>R4UC07_9MOLU</name>
<gene>
    <name evidence="2" type="ORF">SCHRY_v1c08760</name>
</gene>
<dbReference type="EMBL" id="CP005077">
    <property type="protein sequence ID" value="AGM25449.1"/>
    <property type="molecule type" value="Genomic_DNA"/>
</dbReference>
<accession>R4UC07</accession>
<dbReference type="KEGG" id="scr:SCHRY_v1c08760"/>
<dbReference type="AlphaFoldDB" id="R4UC07"/>
<organism evidence="2 3">
    <name type="scientific">Spiroplasma chrysopicola DF-1</name>
    <dbReference type="NCBI Taxonomy" id="1276227"/>
    <lineage>
        <taxon>Bacteria</taxon>
        <taxon>Bacillati</taxon>
        <taxon>Mycoplasmatota</taxon>
        <taxon>Mollicutes</taxon>
        <taxon>Entomoplasmatales</taxon>
        <taxon>Spiroplasmataceae</taxon>
        <taxon>Spiroplasma</taxon>
    </lineage>
</organism>
<keyword evidence="1" id="KW-0812">Transmembrane</keyword>
<proteinExistence type="predicted"/>
<feature type="transmembrane region" description="Helical" evidence="1">
    <location>
        <begin position="17"/>
        <end position="38"/>
    </location>
</feature>
<dbReference type="RefSeq" id="WP_016339270.1">
    <property type="nucleotide sequence ID" value="NC_021280.1"/>
</dbReference>
<keyword evidence="3" id="KW-1185">Reference proteome</keyword>
<evidence type="ECO:0000313" key="2">
    <source>
        <dbReference type="EMBL" id="AGM25449.1"/>
    </source>
</evidence>